<dbReference type="GO" id="GO:0006596">
    <property type="term" value="P:polyamine biosynthetic process"/>
    <property type="evidence" value="ECO:0007669"/>
    <property type="project" value="UniProtKB-UniRule"/>
</dbReference>
<dbReference type="PANTHER" id="PTHR43317">
    <property type="entry name" value="THERMOSPERMINE SYNTHASE ACAULIS5"/>
    <property type="match status" value="1"/>
</dbReference>
<name>A0A1V1PIN2_9BACT</name>
<evidence type="ECO:0000256" key="4">
    <source>
        <dbReference type="PROSITE-ProRule" id="PRU00354"/>
    </source>
</evidence>
<dbReference type="PROSITE" id="PS51006">
    <property type="entry name" value="PABS_2"/>
    <property type="match status" value="1"/>
</dbReference>
<sequence length="238" mass="27065">MRLSAYPREILILGGGDGVAVREILKYKSVKQITLVDLDPVMTHLGKTHPVLTQINQKSLQSQKIKIIHQDAMTFLEKNDKQFGVIIIDLPDPDTIDLMHVYSLDFYQLIAHHLMRGGVMITQATSPYFSKKAFLCILKTIQAADFSTLPFHNHVPTMGEWGFVLGMRQGDISADHLKKRGLQLTFKDIDCRFIDSNAMKSMIYFGKGVLNHLPNVQINTHLRPVLHQYYLSGNWGVY</sequence>
<dbReference type="GO" id="GO:0016740">
    <property type="term" value="F:transferase activity"/>
    <property type="evidence" value="ECO:0007669"/>
    <property type="project" value="UniProtKB-UniRule"/>
</dbReference>
<dbReference type="InterPro" id="IPR030373">
    <property type="entry name" value="PABS_CS"/>
</dbReference>
<feature type="active site" description="Proton acceptor" evidence="4">
    <location>
        <position position="89"/>
    </location>
</feature>
<accession>A0A1V1PIN2</accession>
<dbReference type="InterPro" id="IPR029063">
    <property type="entry name" value="SAM-dependent_MTases_sf"/>
</dbReference>
<protein>
    <submittedName>
        <fullName evidence="6">Spermidine synthase</fullName>
    </submittedName>
</protein>
<evidence type="ECO:0000256" key="3">
    <source>
        <dbReference type="ARBA" id="ARBA00023115"/>
    </source>
</evidence>
<organism evidence="6 7">
    <name type="scientific">Candidatus Magnetoglobus multicellularis str. Araruama</name>
    <dbReference type="NCBI Taxonomy" id="890399"/>
    <lineage>
        <taxon>Bacteria</taxon>
        <taxon>Pseudomonadati</taxon>
        <taxon>Thermodesulfobacteriota</taxon>
        <taxon>Desulfobacteria</taxon>
        <taxon>Desulfobacterales</taxon>
        <taxon>Desulfobacteraceae</taxon>
        <taxon>Candidatus Magnetoglobus</taxon>
    </lineage>
</organism>
<reference evidence="7" key="1">
    <citation type="submission" date="2012-11" db="EMBL/GenBank/DDBJ databases">
        <authorList>
            <person name="Lucero-Rivera Y.E."/>
            <person name="Tovar-Ramirez D."/>
        </authorList>
    </citation>
    <scope>NUCLEOTIDE SEQUENCE [LARGE SCALE GENOMIC DNA]</scope>
    <source>
        <strain evidence="7">Araruama</strain>
    </source>
</reference>
<dbReference type="PROSITE" id="PS01330">
    <property type="entry name" value="PABS_1"/>
    <property type="match status" value="1"/>
</dbReference>
<dbReference type="InterPro" id="IPR030374">
    <property type="entry name" value="PABS"/>
</dbReference>
<comment type="caution">
    <text evidence="6">The sequence shown here is derived from an EMBL/GenBank/DDBJ whole genome shotgun (WGS) entry which is preliminary data.</text>
</comment>
<dbReference type="CDD" id="cd02440">
    <property type="entry name" value="AdoMet_MTases"/>
    <property type="match status" value="1"/>
</dbReference>
<keyword evidence="2 4" id="KW-0808">Transferase</keyword>
<evidence type="ECO:0000259" key="5">
    <source>
        <dbReference type="PROSITE" id="PS51006"/>
    </source>
</evidence>
<dbReference type="Pfam" id="PF01564">
    <property type="entry name" value="Spermine_synth"/>
    <property type="match status" value="1"/>
</dbReference>
<comment type="similarity">
    <text evidence="1">Belongs to the spermidine/spermine synthase family.</text>
</comment>
<evidence type="ECO:0000313" key="6">
    <source>
        <dbReference type="EMBL" id="ETR74686.1"/>
    </source>
</evidence>
<evidence type="ECO:0000313" key="7">
    <source>
        <dbReference type="Proteomes" id="UP000189670"/>
    </source>
</evidence>
<evidence type="ECO:0000256" key="2">
    <source>
        <dbReference type="ARBA" id="ARBA00022679"/>
    </source>
</evidence>
<feature type="domain" description="PABS" evidence="5">
    <location>
        <begin position="1"/>
        <end position="168"/>
    </location>
</feature>
<dbReference type="SUPFAM" id="SSF53335">
    <property type="entry name" value="S-adenosyl-L-methionine-dependent methyltransferases"/>
    <property type="match status" value="1"/>
</dbReference>
<dbReference type="EMBL" id="ATBP01000001">
    <property type="protein sequence ID" value="ETR74686.1"/>
    <property type="molecule type" value="Genomic_DNA"/>
</dbReference>
<dbReference type="Gene3D" id="3.40.50.150">
    <property type="entry name" value="Vaccinia Virus protein VP39"/>
    <property type="match status" value="1"/>
</dbReference>
<dbReference type="AlphaFoldDB" id="A0A1V1PIN2"/>
<dbReference type="PANTHER" id="PTHR43317:SF1">
    <property type="entry name" value="THERMOSPERMINE SYNTHASE ACAULIS5"/>
    <property type="match status" value="1"/>
</dbReference>
<gene>
    <name evidence="6" type="ORF">OMM_00018</name>
</gene>
<proteinExistence type="inferred from homology"/>
<dbReference type="Proteomes" id="UP000189670">
    <property type="component" value="Unassembled WGS sequence"/>
</dbReference>
<keyword evidence="3 4" id="KW-0620">Polyamine biosynthesis</keyword>
<evidence type="ECO:0000256" key="1">
    <source>
        <dbReference type="ARBA" id="ARBA00007867"/>
    </source>
</evidence>